<proteinExistence type="predicted"/>
<gene>
    <name evidence="1" type="ORF">GCM10012282_18100</name>
</gene>
<organism evidence="1 2">
    <name type="scientific">Streptomyces lacrimifluminis</name>
    <dbReference type="NCBI Taxonomy" id="1500077"/>
    <lineage>
        <taxon>Bacteria</taxon>
        <taxon>Bacillati</taxon>
        <taxon>Actinomycetota</taxon>
        <taxon>Actinomycetes</taxon>
        <taxon>Kitasatosporales</taxon>
        <taxon>Streptomycetaceae</taxon>
        <taxon>Streptomyces</taxon>
    </lineage>
</organism>
<keyword evidence="2" id="KW-1185">Reference proteome</keyword>
<evidence type="ECO:0000313" key="1">
    <source>
        <dbReference type="EMBL" id="GGJ21971.1"/>
    </source>
</evidence>
<accession>A0A917KPP7</accession>
<dbReference type="Proteomes" id="UP000625682">
    <property type="component" value="Unassembled WGS sequence"/>
</dbReference>
<dbReference type="AlphaFoldDB" id="A0A917KPP7"/>
<name>A0A917KPP7_9ACTN</name>
<reference evidence="1" key="2">
    <citation type="submission" date="2020-09" db="EMBL/GenBank/DDBJ databases">
        <authorList>
            <person name="Sun Q."/>
            <person name="Zhou Y."/>
        </authorList>
    </citation>
    <scope>NUCLEOTIDE SEQUENCE</scope>
    <source>
        <strain evidence="1">CGMCC 4.7272</strain>
    </source>
</reference>
<dbReference type="Gene3D" id="3.40.50.1010">
    <property type="entry name" value="5'-nuclease"/>
    <property type="match status" value="1"/>
</dbReference>
<comment type="caution">
    <text evidence="1">The sequence shown here is derived from an EMBL/GenBank/DDBJ whole genome shotgun (WGS) entry which is preliminary data.</text>
</comment>
<reference evidence="1" key="1">
    <citation type="journal article" date="2014" name="Int. J. Syst. Evol. Microbiol.">
        <title>Complete genome sequence of Corynebacterium casei LMG S-19264T (=DSM 44701T), isolated from a smear-ripened cheese.</title>
        <authorList>
            <consortium name="US DOE Joint Genome Institute (JGI-PGF)"/>
            <person name="Walter F."/>
            <person name="Albersmeier A."/>
            <person name="Kalinowski J."/>
            <person name="Ruckert C."/>
        </authorList>
    </citation>
    <scope>NUCLEOTIDE SEQUENCE</scope>
    <source>
        <strain evidence="1">CGMCC 4.7272</strain>
    </source>
</reference>
<protein>
    <submittedName>
        <fullName evidence="1">Uncharacterized protein</fullName>
    </submittedName>
</protein>
<evidence type="ECO:0000313" key="2">
    <source>
        <dbReference type="Proteomes" id="UP000625682"/>
    </source>
</evidence>
<dbReference type="EMBL" id="BMMU01000004">
    <property type="protein sequence ID" value="GGJ21971.1"/>
    <property type="molecule type" value="Genomic_DNA"/>
</dbReference>
<sequence length="89" mass="9527">MALTLSTRIRVTLAELEKIRSQAGIGARYSNGHAHAGFHRAPSLPGLLIAATAEPHRLTVLHYDGDFDMIGSITGQPTQWVVPPGAADR</sequence>